<feature type="transmembrane region" description="Helical" evidence="1">
    <location>
        <begin position="37"/>
        <end position="54"/>
    </location>
</feature>
<name>A0A921AVW6_9BACT</name>
<accession>A0A921AVW6</accession>
<dbReference type="RefSeq" id="WP_304121870.1">
    <property type="nucleotide sequence ID" value="NZ_DYZA01000102.1"/>
</dbReference>
<reference evidence="2" key="1">
    <citation type="journal article" date="2021" name="PeerJ">
        <title>Extensive microbial diversity within the chicken gut microbiome revealed by metagenomics and culture.</title>
        <authorList>
            <person name="Gilroy R."/>
            <person name="Ravi A."/>
            <person name="Getino M."/>
            <person name="Pursley I."/>
            <person name="Horton D.L."/>
            <person name="Alikhan N.F."/>
            <person name="Baker D."/>
            <person name="Gharbi K."/>
            <person name="Hall N."/>
            <person name="Watson M."/>
            <person name="Adriaenssens E.M."/>
            <person name="Foster-Nyarko E."/>
            <person name="Jarju S."/>
            <person name="Secka A."/>
            <person name="Antonio M."/>
            <person name="Oren A."/>
            <person name="Chaudhuri R.R."/>
            <person name="La Ragione R."/>
            <person name="Hildebrand F."/>
            <person name="Pallen M.J."/>
        </authorList>
    </citation>
    <scope>NUCLEOTIDE SEQUENCE</scope>
    <source>
        <strain evidence="2">ChiGjej2B2-19336</strain>
    </source>
</reference>
<sequence>MKGFLFAIFALAALALLVGRAGWIREYPTHPKRTLLIAALAGLVLAFWILHHWYHHF</sequence>
<dbReference type="AlphaFoldDB" id="A0A921AVW6"/>
<comment type="caution">
    <text evidence="2">The sequence shown here is derived from an EMBL/GenBank/DDBJ whole genome shotgun (WGS) entry which is preliminary data.</text>
</comment>
<gene>
    <name evidence="2" type="ORF">K8W16_05385</name>
</gene>
<dbReference type="EMBL" id="DYZA01000102">
    <property type="protein sequence ID" value="HJD97059.1"/>
    <property type="molecule type" value="Genomic_DNA"/>
</dbReference>
<evidence type="ECO:0000256" key="1">
    <source>
        <dbReference type="SAM" id="Phobius"/>
    </source>
</evidence>
<keyword evidence="1" id="KW-1133">Transmembrane helix</keyword>
<keyword evidence="1" id="KW-0472">Membrane</keyword>
<reference evidence="2" key="2">
    <citation type="submission" date="2021-09" db="EMBL/GenBank/DDBJ databases">
        <authorList>
            <person name="Gilroy R."/>
        </authorList>
    </citation>
    <scope>NUCLEOTIDE SEQUENCE</scope>
    <source>
        <strain evidence="2">ChiGjej2B2-19336</strain>
    </source>
</reference>
<organism evidence="2 3">
    <name type="scientific">Mailhella massiliensis</name>
    <dbReference type="NCBI Taxonomy" id="1903261"/>
    <lineage>
        <taxon>Bacteria</taxon>
        <taxon>Pseudomonadati</taxon>
        <taxon>Thermodesulfobacteriota</taxon>
        <taxon>Desulfovibrionia</taxon>
        <taxon>Desulfovibrionales</taxon>
        <taxon>Desulfovibrionaceae</taxon>
        <taxon>Mailhella</taxon>
    </lineage>
</organism>
<proteinExistence type="predicted"/>
<protein>
    <submittedName>
        <fullName evidence="2">Uncharacterized protein</fullName>
    </submittedName>
</protein>
<evidence type="ECO:0000313" key="3">
    <source>
        <dbReference type="Proteomes" id="UP000698963"/>
    </source>
</evidence>
<evidence type="ECO:0000313" key="2">
    <source>
        <dbReference type="EMBL" id="HJD97059.1"/>
    </source>
</evidence>
<keyword evidence="1" id="KW-0812">Transmembrane</keyword>
<dbReference type="Proteomes" id="UP000698963">
    <property type="component" value="Unassembled WGS sequence"/>
</dbReference>